<keyword evidence="2" id="KW-1185">Reference proteome</keyword>
<dbReference type="EMBL" id="WMEU01000002">
    <property type="protein sequence ID" value="MYL53301.1"/>
    <property type="molecule type" value="Genomic_DNA"/>
</dbReference>
<accession>A0ACC7VEG8</accession>
<protein>
    <submittedName>
        <fullName evidence="1">Tyrosine-type recombinase/integrase</fullName>
    </submittedName>
</protein>
<dbReference type="Proteomes" id="UP000466692">
    <property type="component" value="Unassembled WGS sequence"/>
</dbReference>
<name>A0ACC7VEG8_9BACI</name>
<evidence type="ECO:0000313" key="2">
    <source>
        <dbReference type="Proteomes" id="UP000466692"/>
    </source>
</evidence>
<sequence>MARKFVGERRPTAGQRVRRSTDVPRTEFNEVDYTIEEALEIFIQAKEAEGVRERTIKDYRSHIEYLKTFVDSEAFYISELTSQLIRKYVNYLLRDRKAYEGDERREKVSKGLSPNTVNMRLRTLKTMCRFWYAEGMIESNPMKNVKPVRSDQEDEVEGLSDDVVDKILRYYDERQFAEWRDKTLVLLLLDTGLRISEAVNLTIEQIDIKSLEITVPSQVAKNRKYRDVPITHQVAKRLRDLHAESQLYFGDTDRIFMNAYGEPFTDDAFRRRLNRLKKKLDIPRLHPHQFRHTFCRNYLLAGGDVFTLQKIVDHADIKTTRKYVQMDREHIKQQHNKHSPVRRYLSRS</sequence>
<proteinExistence type="predicted"/>
<organism evidence="1 2">
    <name type="scientific">Pontibacillus yanchengensis</name>
    <dbReference type="NCBI Taxonomy" id="462910"/>
    <lineage>
        <taxon>Bacteria</taxon>
        <taxon>Bacillati</taxon>
        <taxon>Bacillota</taxon>
        <taxon>Bacilli</taxon>
        <taxon>Bacillales</taxon>
        <taxon>Bacillaceae</taxon>
        <taxon>Pontibacillus</taxon>
    </lineage>
</organism>
<comment type="caution">
    <text evidence="1">The sequence shown here is derived from an EMBL/GenBank/DDBJ whole genome shotgun (WGS) entry which is preliminary data.</text>
</comment>
<evidence type="ECO:0000313" key="1">
    <source>
        <dbReference type="EMBL" id="MYL53301.1"/>
    </source>
</evidence>
<gene>
    <name evidence="1" type="ORF">GLW08_08110</name>
</gene>
<reference evidence="1" key="1">
    <citation type="submission" date="2019-11" db="EMBL/GenBank/DDBJ databases">
        <title>Genome sequences of 17 halophilic strains isolated from different environments.</title>
        <authorList>
            <person name="Furrow R.E."/>
        </authorList>
    </citation>
    <scope>NUCLEOTIDE SEQUENCE</scope>
    <source>
        <strain evidence="1">22510_22_Filter</strain>
    </source>
</reference>